<evidence type="ECO:0000313" key="8">
    <source>
        <dbReference type="Proteomes" id="UP001446032"/>
    </source>
</evidence>
<dbReference type="InterPro" id="IPR007864">
    <property type="entry name" value="UreE_C_dom"/>
</dbReference>
<dbReference type="Pfam" id="PF05194">
    <property type="entry name" value="UreE_C"/>
    <property type="match status" value="1"/>
</dbReference>
<keyword evidence="3 5" id="KW-0533">Nickel</keyword>
<evidence type="ECO:0000313" key="7">
    <source>
        <dbReference type="EMBL" id="MEQ2359366.1"/>
    </source>
</evidence>
<comment type="similarity">
    <text evidence="5">Belongs to the UreE family.</text>
</comment>
<dbReference type="RefSeq" id="WP_118698004.1">
    <property type="nucleotide sequence ID" value="NZ_JBBMEI010000050.1"/>
</dbReference>
<comment type="function">
    <text evidence="5">Involved in urease metallocenter assembly. Binds nickel. Probably functions as a nickel donor during metallocenter assembly.</text>
</comment>
<reference evidence="7 8" key="1">
    <citation type="submission" date="2024-03" db="EMBL/GenBank/DDBJ databases">
        <title>Human intestinal bacterial collection.</title>
        <authorList>
            <person name="Pauvert C."/>
            <person name="Hitch T.C.A."/>
            <person name="Clavel T."/>
        </authorList>
    </citation>
    <scope>NUCLEOTIDE SEQUENCE [LARGE SCALE GENOMIC DNA]</scope>
    <source>
        <strain evidence="7 8">CLA-AA-H95</strain>
    </source>
</reference>
<evidence type="ECO:0000259" key="6">
    <source>
        <dbReference type="SMART" id="SM00988"/>
    </source>
</evidence>
<name>A0ABV1ANQ2_9FIRM</name>
<dbReference type="InterPro" id="IPR036118">
    <property type="entry name" value="UreE_N_sf"/>
</dbReference>
<dbReference type="Proteomes" id="UP001446032">
    <property type="component" value="Unassembled WGS sequence"/>
</dbReference>
<dbReference type="SUPFAM" id="SSF69287">
    <property type="entry name" value="Urease metallochaperone UreE, N-terminal domain"/>
    <property type="match status" value="1"/>
</dbReference>
<evidence type="ECO:0000256" key="1">
    <source>
        <dbReference type="ARBA" id="ARBA00004496"/>
    </source>
</evidence>
<keyword evidence="2 5" id="KW-0963">Cytoplasm</keyword>
<gene>
    <name evidence="5" type="primary">ureE</name>
    <name evidence="7" type="ORF">WMO75_13725</name>
</gene>
<sequence>MICEKILGKLTDGVFSGKKVDYVDIHWDEAFKKLHRKTSQGGTELGIRLDDSVLTRGLNQDDVLAVEGDTVYAVNIPPCEVIVVTVDEHHPHMVAKVCYEIGNRHAPLFWGAKEGTFITPYNEPMRVMLDKLHGVSTEVKESKLDFDRRISASVHSHTH</sequence>
<dbReference type="InterPro" id="IPR004029">
    <property type="entry name" value="UreE_N"/>
</dbReference>
<comment type="subcellular location">
    <subcellularLocation>
        <location evidence="1 5">Cytoplasm</location>
    </subcellularLocation>
</comment>
<keyword evidence="8" id="KW-1185">Reference proteome</keyword>
<dbReference type="SMART" id="SM00988">
    <property type="entry name" value="UreE_N"/>
    <property type="match status" value="1"/>
</dbReference>
<protein>
    <recommendedName>
        <fullName evidence="5">Urease accessory protein UreE</fullName>
    </recommendedName>
</protein>
<dbReference type="Gene3D" id="3.30.70.790">
    <property type="entry name" value="UreE, C-terminal domain"/>
    <property type="match status" value="1"/>
</dbReference>
<proteinExistence type="inferred from homology"/>
<dbReference type="HAMAP" id="MF_00822">
    <property type="entry name" value="UreE"/>
    <property type="match status" value="1"/>
</dbReference>
<dbReference type="Pfam" id="PF02814">
    <property type="entry name" value="UreE_N"/>
    <property type="match status" value="1"/>
</dbReference>
<evidence type="ECO:0000256" key="4">
    <source>
        <dbReference type="ARBA" id="ARBA00023186"/>
    </source>
</evidence>
<keyword evidence="4 5" id="KW-0143">Chaperone</keyword>
<organism evidence="7 8">
    <name type="scientific">Blautia intestinihominis</name>
    <dbReference type="NCBI Taxonomy" id="3133152"/>
    <lineage>
        <taxon>Bacteria</taxon>
        <taxon>Bacillati</taxon>
        <taxon>Bacillota</taxon>
        <taxon>Clostridia</taxon>
        <taxon>Lachnospirales</taxon>
        <taxon>Lachnospiraceae</taxon>
        <taxon>Blautia</taxon>
    </lineage>
</organism>
<feature type="domain" description="UreE urease accessory N-terminal" evidence="6">
    <location>
        <begin position="6"/>
        <end position="72"/>
    </location>
</feature>
<dbReference type="SUPFAM" id="SSF69737">
    <property type="entry name" value="Urease metallochaperone UreE, C-terminal domain"/>
    <property type="match status" value="1"/>
</dbReference>
<dbReference type="CDD" id="cd00571">
    <property type="entry name" value="UreE"/>
    <property type="match status" value="1"/>
</dbReference>
<evidence type="ECO:0000256" key="2">
    <source>
        <dbReference type="ARBA" id="ARBA00022490"/>
    </source>
</evidence>
<evidence type="ECO:0000256" key="3">
    <source>
        <dbReference type="ARBA" id="ARBA00022596"/>
    </source>
</evidence>
<evidence type="ECO:0000256" key="5">
    <source>
        <dbReference type="HAMAP-Rule" id="MF_00822"/>
    </source>
</evidence>
<dbReference type="EMBL" id="JBBMEI010000050">
    <property type="protein sequence ID" value="MEQ2359366.1"/>
    <property type="molecule type" value="Genomic_DNA"/>
</dbReference>
<dbReference type="InterPro" id="IPR012406">
    <property type="entry name" value="UreE"/>
</dbReference>
<accession>A0ABV1ANQ2</accession>
<comment type="caution">
    <text evidence="7">The sequence shown here is derived from an EMBL/GenBank/DDBJ whole genome shotgun (WGS) entry which is preliminary data.</text>
</comment>
<dbReference type="PIRSF" id="PIRSF036402">
    <property type="entry name" value="Ureas_acces_UreE"/>
    <property type="match status" value="1"/>
</dbReference>
<dbReference type="Gene3D" id="2.60.260.20">
    <property type="entry name" value="Urease metallochaperone UreE, N-terminal domain"/>
    <property type="match status" value="1"/>
</dbReference>